<reference evidence="2" key="1">
    <citation type="submission" date="2018-11" db="EMBL/GenBank/DDBJ databases">
        <authorList>
            <consortium name="Pathogen Informatics"/>
        </authorList>
    </citation>
    <scope>NUCLEOTIDE SEQUENCE</scope>
</reference>
<comment type="caution">
    <text evidence="2">The sequence shown here is derived from an EMBL/GenBank/DDBJ whole genome shotgun (WGS) entry which is preliminary data.</text>
</comment>
<keyword evidence="3" id="KW-1185">Reference proteome</keyword>
<dbReference type="AlphaFoldDB" id="A0A448X4W5"/>
<gene>
    <name evidence="2" type="ORF">PXEA_LOCUS21637</name>
</gene>
<evidence type="ECO:0000256" key="1">
    <source>
        <dbReference type="SAM" id="MobiDB-lite"/>
    </source>
</evidence>
<protein>
    <submittedName>
        <fullName evidence="2">Uncharacterized protein</fullName>
    </submittedName>
</protein>
<proteinExistence type="predicted"/>
<organism evidence="2 3">
    <name type="scientific">Protopolystoma xenopodis</name>
    <dbReference type="NCBI Taxonomy" id="117903"/>
    <lineage>
        <taxon>Eukaryota</taxon>
        <taxon>Metazoa</taxon>
        <taxon>Spiralia</taxon>
        <taxon>Lophotrochozoa</taxon>
        <taxon>Platyhelminthes</taxon>
        <taxon>Monogenea</taxon>
        <taxon>Polyopisthocotylea</taxon>
        <taxon>Polystomatidea</taxon>
        <taxon>Polystomatidae</taxon>
        <taxon>Protopolystoma</taxon>
    </lineage>
</organism>
<name>A0A448X4W5_9PLAT</name>
<evidence type="ECO:0000313" key="3">
    <source>
        <dbReference type="Proteomes" id="UP000784294"/>
    </source>
</evidence>
<feature type="compositionally biased region" description="Polar residues" evidence="1">
    <location>
        <begin position="41"/>
        <end position="60"/>
    </location>
</feature>
<dbReference type="Proteomes" id="UP000784294">
    <property type="component" value="Unassembled WGS sequence"/>
</dbReference>
<accession>A0A448X4W5</accession>
<feature type="compositionally biased region" description="Low complexity" evidence="1">
    <location>
        <begin position="70"/>
        <end position="96"/>
    </location>
</feature>
<feature type="region of interest" description="Disordered" evidence="1">
    <location>
        <begin position="1"/>
        <end position="103"/>
    </location>
</feature>
<evidence type="ECO:0000313" key="2">
    <source>
        <dbReference type="EMBL" id="VEL28197.1"/>
    </source>
</evidence>
<sequence>MTDLFASPDCPAMLARAGPETSSVHGISIARTHSAKRPTCAITTQQKHQSHSVGRSQLCTRQPRRARHYSSSSSLSSSSLSSGSESSGSLTKSSDSPANSKAK</sequence>
<dbReference type="EMBL" id="CAAALY010093115">
    <property type="protein sequence ID" value="VEL28197.1"/>
    <property type="molecule type" value="Genomic_DNA"/>
</dbReference>